<dbReference type="NCBIfam" id="TIGR02814">
    <property type="entry name" value="pfaD_fam"/>
    <property type="match status" value="1"/>
</dbReference>
<dbReference type="InterPro" id="IPR049489">
    <property type="entry name" value="FabD-like_helical_ins"/>
</dbReference>
<dbReference type="AlphaFoldDB" id="A0A941EX78"/>
<reference evidence="3" key="1">
    <citation type="submission" date="2021-04" db="EMBL/GenBank/DDBJ databases">
        <title>Genome based classification of Actinospica acidithermotolerans sp. nov., an actinobacterium isolated from an Indonesian hot spring.</title>
        <authorList>
            <person name="Kusuma A.B."/>
            <person name="Putra K.E."/>
            <person name="Nafisah S."/>
            <person name="Loh J."/>
            <person name="Nouioui I."/>
            <person name="Goodfellow M."/>
        </authorList>
    </citation>
    <scope>NUCLEOTIDE SEQUENCE</scope>
    <source>
        <strain evidence="3">CSCA 57</strain>
    </source>
</reference>
<dbReference type="PANTHER" id="PTHR32332">
    <property type="entry name" value="2-NITROPROPANE DIOXYGENASE"/>
    <property type="match status" value="1"/>
</dbReference>
<dbReference type="PANTHER" id="PTHR32332:SF20">
    <property type="entry name" value="2-NITROPROPANE DIOXYGENASE-LIKE PROTEIN"/>
    <property type="match status" value="1"/>
</dbReference>
<proteinExistence type="predicted"/>
<evidence type="ECO:0000313" key="3">
    <source>
        <dbReference type="EMBL" id="MBR7837997.1"/>
    </source>
</evidence>
<name>A0A941EX78_9ACTN</name>
<feature type="region of interest" description="Disordered" evidence="1">
    <location>
        <begin position="1"/>
        <end position="23"/>
    </location>
</feature>
<evidence type="ECO:0000313" key="4">
    <source>
        <dbReference type="Proteomes" id="UP000675781"/>
    </source>
</evidence>
<comment type="caution">
    <text evidence="3">The sequence shown here is derived from an EMBL/GenBank/DDBJ whole genome shotgun (WGS) entry which is preliminary data.</text>
</comment>
<gene>
    <name evidence="3" type="ORF">KDL01_32290</name>
</gene>
<dbReference type="Pfam" id="PF03060">
    <property type="entry name" value="NMO"/>
    <property type="match status" value="1"/>
</dbReference>
<accession>A0A941EX78</accession>
<dbReference type="InterPro" id="IPR013785">
    <property type="entry name" value="Aldolase_TIM"/>
</dbReference>
<dbReference type="Pfam" id="PF21607">
    <property type="entry name" value="FabD_helical_ins"/>
    <property type="match status" value="1"/>
</dbReference>
<dbReference type="EMBL" id="JAGSOG010000248">
    <property type="protein sequence ID" value="MBR7837997.1"/>
    <property type="molecule type" value="Genomic_DNA"/>
</dbReference>
<evidence type="ECO:0000256" key="1">
    <source>
        <dbReference type="SAM" id="MobiDB-lite"/>
    </source>
</evidence>
<organism evidence="3 4">
    <name type="scientific">Actinospica durhamensis</name>
    <dbReference type="NCBI Taxonomy" id="1508375"/>
    <lineage>
        <taxon>Bacteria</taxon>
        <taxon>Bacillati</taxon>
        <taxon>Actinomycetota</taxon>
        <taxon>Actinomycetes</taxon>
        <taxon>Catenulisporales</taxon>
        <taxon>Actinospicaceae</taxon>
        <taxon>Actinospica</taxon>
    </lineage>
</organism>
<dbReference type="SUPFAM" id="SSF51412">
    <property type="entry name" value="Inosine monophosphate dehydrogenase (IMPDH)"/>
    <property type="match status" value="1"/>
</dbReference>
<evidence type="ECO:0000259" key="2">
    <source>
        <dbReference type="Pfam" id="PF21607"/>
    </source>
</evidence>
<dbReference type="InterPro" id="IPR014179">
    <property type="entry name" value="PfaD-like_TIM-barrel"/>
</dbReference>
<feature type="domain" description="[Acyl-carrier-protein] S-malonyltransferase-like inserted helical" evidence="2">
    <location>
        <begin position="392"/>
        <end position="471"/>
    </location>
</feature>
<sequence>MSAETLAAAAARPADRDPGAARPVFEGPRVVELLNRTRETLAVVAAPSWPRPGLLAVPAGAGRPGGVVVAELPPVRAQRLGDASFCAVHGTRWPYVAGEMANGIATVELVTAMARAGMLGFFGAAGLRVGAVEREVGRLAAALGERPNWGVNLIHSPGEPRTETAVADLLVARRVPAVSASAFMELTPAVVRVSAHGLTRDAQGRVRRSARIFAKVSRTEVAAAFMAPAPAPLLRALVEQGRLTADEAELAGRVPVAEDVTVEADSGGHTDNRPLVTLVPEMLALAEAAAREHGYDRSIRVGAAGGLGTPAAVAAAFALGAAYVLTGSVNQAALESGLSVDAKRMLAEAGPADVVMAPAADMFELGVRLQVLRRGSMFAFRAERLYQIYAAHAGWTQVAPLVRGKVEREIFRASYDAVWEETRRFWLARDPEQAARGERDPRHQMALVFRWYLGMASRWAIGGAAERRADYQIWCGPAMGAFNRWVAGGFLADPAERSVVQIARNLLEGAAVVTRAQQARCHGVAVPAAGFGYVPRLLGDETETESWAGARG</sequence>
<protein>
    <submittedName>
        <fullName evidence="3">PfaD family polyunsaturated fatty acid/polyketide biosynthesis protein</fullName>
    </submittedName>
</protein>
<dbReference type="Gene3D" id="3.20.20.70">
    <property type="entry name" value="Aldolase class I"/>
    <property type="match status" value="2"/>
</dbReference>
<keyword evidence="4" id="KW-1185">Reference proteome</keyword>
<dbReference type="Proteomes" id="UP000675781">
    <property type="component" value="Unassembled WGS sequence"/>
</dbReference>